<dbReference type="Pfam" id="PF03807">
    <property type="entry name" value="F420_oxidored"/>
    <property type="match status" value="1"/>
</dbReference>
<dbReference type="InterPro" id="IPR029036">
    <property type="entry name" value="P5CR_dimer"/>
</dbReference>
<keyword evidence="3" id="KW-0560">Oxidoreductase</keyword>
<evidence type="ECO:0000313" key="6">
    <source>
        <dbReference type="EMBL" id="CAB4793809.1"/>
    </source>
</evidence>
<dbReference type="InterPro" id="IPR053790">
    <property type="entry name" value="P5CR-like_CS"/>
</dbReference>
<dbReference type="InterPro" id="IPR000304">
    <property type="entry name" value="Pyrroline-COOH_reductase"/>
</dbReference>
<dbReference type="EMBL" id="CAFAAL010000009">
    <property type="protein sequence ID" value="CAB4793809.1"/>
    <property type="molecule type" value="Genomic_DNA"/>
</dbReference>
<dbReference type="PROSITE" id="PS00521">
    <property type="entry name" value="P5CR"/>
    <property type="match status" value="1"/>
</dbReference>
<dbReference type="InterPro" id="IPR036291">
    <property type="entry name" value="NAD(P)-bd_dom_sf"/>
</dbReference>
<proteinExistence type="inferred from homology"/>
<protein>
    <submittedName>
        <fullName evidence="6">Unannotated protein</fullName>
    </submittedName>
</protein>
<comment type="similarity">
    <text evidence="1">Belongs to the pyrroline-5-carboxylate reductase family.</text>
</comment>
<keyword evidence="2" id="KW-0521">NADP</keyword>
<feature type="domain" description="Pyrroline-5-carboxylate reductase dimerisation" evidence="5">
    <location>
        <begin position="162"/>
        <end position="265"/>
    </location>
</feature>
<evidence type="ECO:0000256" key="3">
    <source>
        <dbReference type="ARBA" id="ARBA00023002"/>
    </source>
</evidence>
<dbReference type="InterPro" id="IPR008927">
    <property type="entry name" value="6-PGluconate_DH-like_C_sf"/>
</dbReference>
<dbReference type="HAMAP" id="MF_01925">
    <property type="entry name" value="P5C_reductase"/>
    <property type="match status" value="1"/>
</dbReference>
<dbReference type="Pfam" id="PF14748">
    <property type="entry name" value="P5CR_dimer"/>
    <property type="match status" value="1"/>
</dbReference>
<dbReference type="GO" id="GO:0055129">
    <property type="term" value="P:L-proline biosynthetic process"/>
    <property type="evidence" value="ECO:0007669"/>
    <property type="project" value="TreeGrafter"/>
</dbReference>
<dbReference type="SUPFAM" id="SSF51735">
    <property type="entry name" value="NAD(P)-binding Rossmann-fold domains"/>
    <property type="match status" value="1"/>
</dbReference>
<sequence length="268" mass="26304">MSNTSGSSTLAIIGGGNMGAALAGGLLASGFVSPSELVIVEVIAARREQLTTMFPGVTISPLITPCGSAVIAVKPPDVPAASQSAVTAGATRVLSIAAGVTIKTLEAACGAGVAVIRAMPNTPALVGEGASAIAGGAHANEVDIAWAEAVLGSVGLVVRVPETQLDVVTGLAGSGPAYLFLVAEALMDAGVASGLPRATAETLVRQLFVGSAKLLAQGEAPADLRASVTSPGGTTAAGVSVLETEAVRAAFIQAVKAATDRSRELGNR</sequence>
<dbReference type="SUPFAM" id="SSF48179">
    <property type="entry name" value="6-phosphogluconate dehydrogenase C-terminal domain-like"/>
    <property type="match status" value="1"/>
</dbReference>
<evidence type="ECO:0000256" key="2">
    <source>
        <dbReference type="ARBA" id="ARBA00022857"/>
    </source>
</evidence>
<accession>A0A6J6XBW9</accession>
<dbReference type="NCBIfam" id="TIGR00112">
    <property type="entry name" value="proC"/>
    <property type="match status" value="1"/>
</dbReference>
<dbReference type="InterPro" id="IPR028939">
    <property type="entry name" value="P5C_Rdtase_cat_N"/>
</dbReference>
<dbReference type="PIRSF" id="PIRSF000193">
    <property type="entry name" value="Pyrrol-5-carb_rd"/>
    <property type="match status" value="1"/>
</dbReference>
<gene>
    <name evidence="6" type="ORF">UFOPK3004_00212</name>
</gene>
<reference evidence="6" key="1">
    <citation type="submission" date="2020-05" db="EMBL/GenBank/DDBJ databases">
        <authorList>
            <person name="Chiriac C."/>
            <person name="Salcher M."/>
            <person name="Ghai R."/>
            <person name="Kavagutti S V."/>
        </authorList>
    </citation>
    <scope>NUCLEOTIDE SEQUENCE</scope>
</reference>
<evidence type="ECO:0000259" key="4">
    <source>
        <dbReference type="Pfam" id="PF03807"/>
    </source>
</evidence>
<feature type="domain" description="Pyrroline-5-carboxylate reductase catalytic N-terminal" evidence="4">
    <location>
        <begin position="10"/>
        <end position="98"/>
    </location>
</feature>
<dbReference type="PANTHER" id="PTHR11645:SF0">
    <property type="entry name" value="PYRROLINE-5-CARBOXYLATE REDUCTASE 3"/>
    <property type="match status" value="1"/>
</dbReference>
<organism evidence="6">
    <name type="scientific">freshwater metagenome</name>
    <dbReference type="NCBI Taxonomy" id="449393"/>
    <lineage>
        <taxon>unclassified sequences</taxon>
        <taxon>metagenomes</taxon>
        <taxon>ecological metagenomes</taxon>
    </lineage>
</organism>
<name>A0A6J6XBW9_9ZZZZ</name>
<evidence type="ECO:0000259" key="5">
    <source>
        <dbReference type="Pfam" id="PF14748"/>
    </source>
</evidence>
<evidence type="ECO:0000256" key="1">
    <source>
        <dbReference type="ARBA" id="ARBA00005525"/>
    </source>
</evidence>
<dbReference type="Gene3D" id="1.10.3730.10">
    <property type="entry name" value="ProC C-terminal domain-like"/>
    <property type="match status" value="1"/>
</dbReference>
<dbReference type="AlphaFoldDB" id="A0A6J6XBW9"/>
<dbReference type="PANTHER" id="PTHR11645">
    <property type="entry name" value="PYRROLINE-5-CARBOXYLATE REDUCTASE"/>
    <property type="match status" value="1"/>
</dbReference>
<dbReference type="GO" id="GO:0004735">
    <property type="term" value="F:pyrroline-5-carboxylate reductase activity"/>
    <property type="evidence" value="ECO:0007669"/>
    <property type="project" value="InterPro"/>
</dbReference>
<dbReference type="Gene3D" id="3.40.50.720">
    <property type="entry name" value="NAD(P)-binding Rossmann-like Domain"/>
    <property type="match status" value="1"/>
</dbReference>
<dbReference type="FunFam" id="1.10.3730.10:FF:000001">
    <property type="entry name" value="Pyrroline-5-carboxylate reductase"/>
    <property type="match status" value="1"/>
</dbReference>